<dbReference type="PRINTS" id="PR01950">
    <property type="entry name" value="LANCSUPER"/>
</dbReference>
<dbReference type="InParanoid" id="A0A1J7J237"/>
<keyword evidence="1" id="KW-0479">Metal-binding</keyword>
<dbReference type="SUPFAM" id="SSF158745">
    <property type="entry name" value="LanC-like"/>
    <property type="match status" value="1"/>
</dbReference>
<accession>A0A1J7J237</accession>
<dbReference type="Proteomes" id="UP000182658">
    <property type="component" value="Unassembled WGS sequence"/>
</dbReference>
<dbReference type="Gene3D" id="1.50.10.10">
    <property type="match status" value="1"/>
</dbReference>
<organism evidence="2 3">
    <name type="scientific">Coniochaeta ligniaria NRRL 30616</name>
    <dbReference type="NCBI Taxonomy" id="1408157"/>
    <lineage>
        <taxon>Eukaryota</taxon>
        <taxon>Fungi</taxon>
        <taxon>Dikarya</taxon>
        <taxon>Ascomycota</taxon>
        <taxon>Pezizomycotina</taxon>
        <taxon>Sordariomycetes</taxon>
        <taxon>Sordariomycetidae</taxon>
        <taxon>Coniochaetales</taxon>
        <taxon>Coniochaetaceae</taxon>
        <taxon>Coniochaeta</taxon>
    </lineage>
</organism>
<reference evidence="2 3" key="1">
    <citation type="submission" date="2016-10" db="EMBL/GenBank/DDBJ databases">
        <title>Draft genome sequence of Coniochaeta ligniaria NRRL30616, a lignocellulolytic fungus for bioabatement of inhibitors in plant biomass hydrolysates.</title>
        <authorList>
            <consortium name="DOE Joint Genome Institute"/>
            <person name="Jimenez D.J."/>
            <person name="Hector R.E."/>
            <person name="Riley R."/>
            <person name="Sun H."/>
            <person name="Grigoriev I.V."/>
            <person name="Van Elsas J.D."/>
            <person name="Nichols N.N."/>
        </authorList>
    </citation>
    <scope>NUCLEOTIDE SEQUENCE [LARGE SCALE GENOMIC DNA]</scope>
    <source>
        <strain evidence="2 3">NRRL 30616</strain>
    </source>
</reference>
<evidence type="ECO:0008006" key="4">
    <source>
        <dbReference type="Google" id="ProtNLM"/>
    </source>
</evidence>
<evidence type="ECO:0000313" key="3">
    <source>
        <dbReference type="Proteomes" id="UP000182658"/>
    </source>
</evidence>
<proteinExistence type="predicted"/>
<feature type="binding site" evidence="1">
    <location>
        <position position="295"/>
    </location>
    <ligand>
        <name>Zn(2+)</name>
        <dbReference type="ChEBI" id="CHEBI:29105"/>
    </ligand>
</feature>
<feature type="binding site" evidence="1">
    <location>
        <position position="247"/>
    </location>
    <ligand>
        <name>Zn(2+)</name>
        <dbReference type="ChEBI" id="CHEBI:29105"/>
    </ligand>
</feature>
<sequence>MGSRCIPNEFPKLFTLGNYDPFLKQALEDIVEIYPPLDDYHGSRLQGLWSGPTAIAYLFLQVSAAHPTLQISGHHALTWAKSYIEGSRGSLDPSSKLCGIGDEKLCYHAVAASITKAPAHVQELVSSIPQSVQEDYPDELLFGRAGTLYLLRMVRHWVPDSSPLVDDAIAQVSQQIMERGPDWTWRGKRYLGAVHGDIGIVTQLVLSTPALAPKLETKLDGLLGMQLADGNWPSSVGHTAAELVQFCHGATGFVHSLLSLRQYFPSLQEKIDTAVRRGRECIWTSGLLRKEPSLCHGIFGNALALPRGPQREHFLAFGTPELMSSLRSKDKMLFEPADYGKAYSLVTGYPPSAAWTWIVCGEETPRIIAFNDV</sequence>
<name>A0A1J7J237_9PEZI</name>
<dbReference type="GO" id="GO:0005886">
    <property type="term" value="C:plasma membrane"/>
    <property type="evidence" value="ECO:0007669"/>
    <property type="project" value="TreeGrafter"/>
</dbReference>
<dbReference type="InterPro" id="IPR012341">
    <property type="entry name" value="6hp_glycosidase-like_sf"/>
</dbReference>
<dbReference type="CDD" id="cd04794">
    <property type="entry name" value="euk_LANCL"/>
    <property type="match status" value="1"/>
</dbReference>
<dbReference type="OrthoDB" id="10257263at2759"/>
<dbReference type="PANTHER" id="PTHR12736:SF7">
    <property type="entry name" value="LANC-LIKE PROTEIN 3"/>
    <property type="match status" value="1"/>
</dbReference>
<evidence type="ECO:0000313" key="2">
    <source>
        <dbReference type="EMBL" id="OIW33541.1"/>
    </source>
</evidence>
<keyword evidence="3" id="KW-1185">Reference proteome</keyword>
<feature type="binding site" evidence="1">
    <location>
        <position position="296"/>
    </location>
    <ligand>
        <name>Zn(2+)</name>
        <dbReference type="ChEBI" id="CHEBI:29105"/>
    </ligand>
</feature>
<dbReference type="SMART" id="SM01260">
    <property type="entry name" value="LANC_like"/>
    <property type="match status" value="1"/>
</dbReference>
<keyword evidence="1" id="KW-0862">Zinc</keyword>
<dbReference type="Pfam" id="PF05147">
    <property type="entry name" value="LANC_like"/>
    <property type="match status" value="1"/>
</dbReference>
<dbReference type="GO" id="GO:0031179">
    <property type="term" value="P:peptide modification"/>
    <property type="evidence" value="ECO:0007669"/>
    <property type="project" value="InterPro"/>
</dbReference>
<dbReference type="PANTHER" id="PTHR12736">
    <property type="entry name" value="LANC-LIKE PROTEIN"/>
    <property type="match status" value="1"/>
</dbReference>
<protein>
    <recommendedName>
        <fullName evidence="4">Lanthionine synthetase C-like protein</fullName>
    </recommendedName>
</protein>
<dbReference type="GO" id="GO:0046872">
    <property type="term" value="F:metal ion binding"/>
    <property type="evidence" value="ECO:0007669"/>
    <property type="project" value="UniProtKB-KW"/>
</dbReference>
<gene>
    <name evidence="2" type="ORF">CONLIGDRAFT_182004</name>
</gene>
<dbReference type="EMBL" id="KV875094">
    <property type="protein sequence ID" value="OIW33541.1"/>
    <property type="molecule type" value="Genomic_DNA"/>
</dbReference>
<dbReference type="GO" id="GO:0005975">
    <property type="term" value="P:carbohydrate metabolic process"/>
    <property type="evidence" value="ECO:0007669"/>
    <property type="project" value="InterPro"/>
</dbReference>
<dbReference type="InterPro" id="IPR007822">
    <property type="entry name" value="LANC-like"/>
</dbReference>
<dbReference type="AlphaFoldDB" id="A0A1J7J237"/>
<evidence type="ECO:0000256" key="1">
    <source>
        <dbReference type="PIRSR" id="PIRSR607822-1"/>
    </source>
</evidence>